<comment type="subcellular location">
    <subcellularLocation>
        <location evidence="1">Membrane</location>
    </subcellularLocation>
</comment>
<dbReference type="Pfam" id="PF05433">
    <property type="entry name" value="Rick_17kDa_Anti"/>
    <property type="match status" value="1"/>
</dbReference>
<evidence type="ECO:0000256" key="2">
    <source>
        <dbReference type="ARBA" id="ARBA00023136"/>
    </source>
</evidence>
<sequence length="231" mass="25658">MNPALPSKRADRLPGSISTARKLFLSAFLSTSLIAMSASTQASDRRVATERFTEYAPVVDVQPIYKKVRARTPRQECWTEQQQVLVGYEDVVIRDGSRSDNHRSQNSTGNVIVGSVIGGVIGNRLSRGQSSHSRTGATVAGAIIGGAIGNEASNGVSRHRSYERARHVESRPIYETRPVERCNNTVKAHSEQQLQYYNVTYRYKGREFVTQLPRDPGDRIELQVSVSPARR</sequence>
<dbReference type="KEGG" id="gai:IMCC3135_24765"/>
<organism evidence="4 5">
    <name type="scientific">Granulosicoccus antarcticus IMCC3135</name>
    <dbReference type="NCBI Taxonomy" id="1192854"/>
    <lineage>
        <taxon>Bacteria</taxon>
        <taxon>Pseudomonadati</taxon>
        <taxon>Pseudomonadota</taxon>
        <taxon>Gammaproteobacteria</taxon>
        <taxon>Chromatiales</taxon>
        <taxon>Granulosicoccaceae</taxon>
        <taxon>Granulosicoccus</taxon>
    </lineage>
</organism>
<keyword evidence="5" id="KW-1185">Reference proteome</keyword>
<evidence type="ECO:0000313" key="4">
    <source>
        <dbReference type="EMBL" id="ASJ75017.1"/>
    </source>
</evidence>
<protein>
    <recommendedName>
        <fullName evidence="3">Glycine zipper 2TM domain-containing protein</fullName>
    </recommendedName>
</protein>
<evidence type="ECO:0000313" key="5">
    <source>
        <dbReference type="Proteomes" id="UP000250079"/>
    </source>
</evidence>
<dbReference type="RefSeq" id="WP_157736247.1">
    <property type="nucleotide sequence ID" value="NZ_CP018632.1"/>
</dbReference>
<dbReference type="GO" id="GO:0019867">
    <property type="term" value="C:outer membrane"/>
    <property type="evidence" value="ECO:0007669"/>
    <property type="project" value="InterPro"/>
</dbReference>
<gene>
    <name evidence="4" type="ORF">IMCC3135_24765</name>
</gene>
<proteinExistence type="predicted"/>
<evidence type="ECO:0000256" key="1">
    <source>
        <dbReference type="ARBA" id="ARBA00004370"/>
    </source>
</evidence>
<dbReference type="InterPro" id="IPR051407">
    <property type="entry name" value="Bact_OM_lipoprot/Surf_antigen"/>
</dbReference>
<accession>A0A2Z2P325</accession>
<dbReference type="PANTHER" id="PTHR35603">
    <property type="match status" value="1"/>
</dbReference>
<name>A0A2Z2P325_9GAMM</name>
<dbReference type="Proteomes" id="UP000250079">
    <property type="component" value="Chromosome"/>
</dbReference>
<keyword evidence="2" id="KW-0472">Membrane</keyword>
<reference evidence="4 5" key="1">
    <citation type="submission" date="2016-12" db="EMBL/GenBank/DDBJ databases">
        <authorList>
            <person name="Song W.-J."/>
            <person name="Kurnit D.M."/>
        </authorList>
    </citation>
    <scope>NUCLEOTIDE SEQUENCE [LARGE SCALE GENOMIC DNA]</scope>
    <source>
        <strain evidence="4 5">IMCC3135</strain>
    </source>
</reference>
<dbReference type="PANTHER" id="PTHR35603:SF2">
    <property type="entry name" value="OUTER MEMBRANE LIPOPROTEIN"/>
    <property type="match status" value="1"/>
</dbReference>
<feature type="domain" description="Glycine zipper 2TM" evidence="3">
    <location>
        <begin position="111"/>
        <end position="152"/>
    </location>
</feature>
<dbReference type="OrthoDB" id="8909257at2"/>
<dbReference type="EMBL" id="CP018632">
    <property type="protein sequence ID" value="ASJ75017.1"/>
    <property type="molecule type" value="Genomic_DNA"/>
</dbReference>
<dbReference type="AlphaFoldDB" id="A0A2Z2P325"/>
<evidence type="ECO:0000259" key="3">
    <source>
        <dbReference type="Pfam" id="PF05433"/>
    </source>
</evidence>
<dbReference type="InterPro" id="IPR008816">
    <property type="entry name" value="Gly_zipper_2TM_dom"/>
</dbReference>